<dbReference type="GO" id="GO:0000976">
    <property type="term" value="F:transcription cis-regulatory region binding"/>
    <property type="evidence" value="ECO:0007669"/>
    <property type="project" value="TreeGrafter"/>
</dbReference>
<gene>
    <name evidence="8" type="ORF">BO88DRAFT_36183</name>
</gene>
<keyword evidence="2" id="KW-0862">Zinc</keyword>
<feature type="region of interest" description="Disordered" evidence="7">
    <location>
        <begin position="441"/>
        <end position="461"/>
    </location>
</feature>
<reference evidence="8" key="1">
    <citation type="submission" date="2016-12" db="EMBL/GenBank/DDBJ databases">
        <title>The genomes of Aspergillus section Nigri reveals drivers in fungal speciation.</title>
        <authorList>
            <consortium name="DOE Joint Genome Institute"/>
            <person name="Vesth T.C."/>
            <person name="Nybo J."/>
            <person name="Theobald S."/>
            <person name="Brandl J."/>
            <person name="Frisvad J.C."/>
            <person name="Nielsen K.F."/>
            <person name="Lyhne E.K."/>
            <person name="Kogle M.E."/>
            <person name="Kuo A."/>
            <person name="Riley R."/>
            <person name="Clum A."/>
            <person name="Nolan M."/>
            <person name="Lipzen A."/>
            <person name="Salamov A."/>
            <person name="Henrissat B."/>
            <person name="Wiebenga A."/>
            <person name="De Vries R.P."/>
            <person name="Grigoriev I.V."/>
            <person name="Mortensen U.H."/>
            <person name="Andersen M.R."/>
            <person name="Baker S.E."/>
        </authorList>
    </citation>
    <scope>NUCLEOTIDE SEQUENCE [LARGE SCALE GENOMIC DNA]</scope>
    <source>
        <strain evidence="8">CBS 113365</strain>
    </source>
</reference>
<evidence type="ECO:0000256" key="1">
    <source>
        <dbReference type="ARBA" id="ARBA00004123"/>
    </source>
</evidence>
<dbReference type="PANTHER" id="PTHR31845">
    <property type="entry name" value="FINGER DOMAIN PROTEIN, PUTATIVE-RELATED"/>
    <property type="match status" value="1"/>
</dbReference>
<evidence type="ECO:0008006" key="10">
    <source>
        <dbReference type="Google" id="ProtNLM"/>
    </source>
</evidence>
<dbReference type="RefSeq" id="XP_025563364.1">
    <property type="nucleotide sequence ID" value="XM_025703893.1"/>
</dbReference>
<dbReference type="InterPro" id="IPR051089">
    <property type="entry name" value="prtT"/>
</dbReference>
<keyword evidence="6" id="KW-0539">Nucleus</keyword>
<keyword evidence="4" id="KW-0238">DNA-binding</keyword>
<dbReference type="GeneID" id="37208485"/>
<dbReference type="AlphaFoldDB" id="A0A319BFJ3"/>
<accession>A0A319BFJ3</accession>
<keyword evidence="5" id="KW-0804">Transcription</keyword>
<keyword evidence="3" id="KW-0805">Transcription regulation</keyword>
<evidence type="ECO:0000256" key="7">
    <source>
        <dbReference type="SAM" id="MobiDB-lite"/>
    </source>
</evidence>
<evidence type="ECO:0000256" key="6">
    <source>
        <dbReference type="ARBA" id="ARBA00023242"/>
    </source>
</evidence>
<dbReference type="OrthoDB" id="5226580at2759"/>
<protein>
    <recommendedName>
        <fullName evidence="10">Transcription factor domain-containing protein</fullName>
    </recommendedName>
</protein>
<dbReference type="Proteomes" id="UP000248405">
    <property type="component" value="Unassembled WGS sequence"/>
</dbReference>
<comment type="subcellular location">
    <subcellularLocation>
        <location evidence="1">Nucleus</location>
    </subcellularLocation>
</comment>
<name>A0A319BFJ3_ASPVC</name>
<evidence type="ECO:0000256" key="5">
    <source>
        <dbReference type="ARBA" id="ARBA00023163"/>
    </source>
</evidence>
<evidence type="ECO:0000256" key="4">
    <source>
        <dbReference type="ARBA" id="ARBA00023125"/>
    </source>
</evidence>
<dbReference type="PANTHER" id="PTHR31845:SF10">
    <property type="entry name" value="ZN(II)2CYS6 TRANSCRIPTION FACTOR (EUROFUNG)"/>
    <property type="match status" value="1"/>
</dbReference>
<proteinExistence type="predicted"/>
<dbReference type="EMBL" id="KZ821623">
    <property type="protein sequence ID" value="PYH69570.1"/>
    <property type="molecule type" value="Genomic_DNA"/>
</dbReference>
<organism evidence="8 9">
    <name type="scientific">Aspergillus vadensis (strain CBS 113365 / IMI 142717 / IBT 24658)</name>
    <dbReference type="NCBI Taxonomy" id="1448311"/>
    <lineage>
        <taxon>Eukaryota</taxon>
        <taxon>Fungi</taxon>
        <taxon>Dikarya</taxon>
        <taxon>Ascomycota</taxon>
        <taxon>Pezizomycotina</taxon>
        <taxon>Eurotiomycetes</taxon>
        <taxon>Eurotiomycetidae</taxon>
        <taxon>Eurotiales</taxon>
        <taxon>Aspergillaceae</taxon>
        <taxon>Aspergillus</taxon>
        <taxon>Aspergillus subgen. Circumdati</taxon>
    </lineage>
</organism>
<dbReference type="GO" id="GO:0000981">
    <property type="term" value="F:DNA-binding transcription factor activity, RNA polymerase II-specific"/>
    <property type="evidence" value="ECO:0007669"/>
    <property type="project" value="TreeGrafter"/>
</dbReference>
<feature type="compositionally biased region" description="Polar residues" evidence="7">
    <location>
        <begin position="445"/>
        <end position="454"/>
    </location>
</feature>
<evidence type="ECO:0000313" key="8">
    <source>
        <dbReference type="EMBL" id="PYH69570.1"/>
    </source>
</evidence>
<sequence>MDFISRGLFTFLECEELLAKFRSHKMPMFPFVIISTQLGVPSLRQQFPFLLLCIVTACLEHKPSLQHRMEQEVRRSIATRLIVNLERSLDLLLGILVHVAWSYYHWPIFNSQSSMFLQMAVMVVGDLGLDKGDLNMQASPFNSQIANQVEIDSDCWTSAAQRALLGCYYLCSRSLFFRGQLAMKYTEWIKRCTEMLALKAEYPTDVVLGVYIKECTRCRTDWSPVGKHSSGVDETMAWRKLSDSLALQQKHTEELLRNQNLWDNWAVRLELSATSILVLGRHHCIPYCDLQQLQALSSSAYNTINIFLAIPSPALVHLPASSYNILWYSLLLLSKLHLLFHAQFDIPGIRRHDIQGIGLALMKKLEGNLREDDALMNCKTVLRSMLAWLENTTCEQQQGQVDLSIQGLGYEHENSQLYHLSPSSLRGHANKVTGSQWAIRGPRSLTASHESPSVYSGGERGDRETALWENMLDEFDWHEDPPGFVSK</sequence>
<dbReference type="GO" id="GO:0005634">
    <property type="term" value="C:nucleus"/>
    <property type="evidence" value="ECO:0007669"/>
    <property type="project" value="UniProtKB-SubCell"/>
</dbReference>
<evidence type="ECO:0000256" key="3">
    <source>
        <dbReference type="ARBA" id="ARBA00023015"/>
    </source>
</evidence>
<evidence type="ECO:0000256" key="2">
    <source>
        <dbReference type="ARBA" id="ARBA00022833"/>
    </source>
</evidence>
<evidence type="ECO:0000313" key="9">
    <source>
        <dbReference type="Proteomes" id="UP000248405"/>
    </source>
</evidence>
<keyword evidence="9" id="KW-1185">Reference proteome</keyword>